<evidence type="ECO:0008006" key="3">
    <source>
        <dbReference type="Google" id="ProtNLM"/>
    </source>
</evidence>
<dbReference type="Proteomes" id="UP000501812">
    <property type="component" value="Chromosome"/>
</dbReference>
<evidence type="ECO:0000313" key="2">
    <source>
        <dbReference type="Proteomes" id="UP000501812"/>
    </source>
</evidence>
<dbReference type="AlphaFoldDB" id="A0A858RIB3"/>
<dbReference type="KEGG" id="luo:HHL09_09255"/>
<keyword evidence="2" id="KW-1185">Reference proteome</keyword>
<name>A0A858RIB3_9BACT</name>
<dbReference type="RefSeq" id="WP_169454273.1">
    <property type="nucleotide sequence ID" value="NZ_CP051774.1"/>
</dbReference>
<dbReference type="InterPro" id="IPR053738">
    <property type="entry name" value="Lambda_capsid_assembly"/>
</dbReference>
<reference evidence="1 2" key="1">
    <citation type="submission" date="2020-04" db="EMBL/GenBank/DDBJ databases">
        <title>Luteolibacter sp. G-1-1-1 isolated from soil.</title>
        <authorList>
            <person name="Dahal R.H."/>
        </authorList>
    </citation>
    <scope>NUCLEOTIDE SEQUENCE [LARGE SCALE GENOMIC DNA]</scope>
    <source>
        <strain evidence="1 2">G-1-1-1</strain>
    </source>
</reference>
<organism evidence="1 2">
    <name type="scientific">Luteolibacter luteus</name>
    <dbReference type="NCBI Taxonomy" id="2728835"/>
    <lineage>
        <taxon>Bacteria</taxon>
        <taxon>Pseudomonadati</taxon>
        <taxon>Verrucomicrobiota</taxon>
        <taxon>Verrucomicrobiia</taxon>
        <taxon>Verrucomicrobiales</taxon>
        <taxon>Verrucomicrobiaceae</taxon>
        <taxon>Luteolibacter</taxon>
    </lineage>
</organism>
<gene>
    <name evidence="1" type="ORF">HHL09_09255</name>
</gene>
<dbReference type="Gene3D" id="3.90.1690.10">
    <property type="entry name" value="phage-related protein like domain"/>
    <property type="match status" value="1"/>
</dbReference>
<protein>
    <recommendedName>
        <fullName evidence="3">Capsid protein</fullName>
    </recommendedName>
</protein>
<dbReference type="EMBL" id="CP051774">
    <property type="protein sequence ID" value="QJE95960.1"/>
    <property type="molecule type" value="Genomic_DNA"/>
</dbReference>
<evidence type="ECO:0000313" key="1">
    <source>
        <dbReference type="EMBL" id="QJE95960.1"/>
    </source>
</evidence>
<sequence length="307" mass="33659">MKTPLLNPVLTKTASRYIATLQTVGARIAPVVNVQDHAAQYYVYDSSNFTDIPTNIQRAPASGFKRLKSKLSSDSYIAQDYGIEEPMDKMQIRQFANVFAADKAAMQRAVRVVALNHEIRVRDMARATTATSSPSVKWGASSGTTIIADLEAAKAVIRGKIGVTPNLLTLPYNVYRKLILSPEIKTSFFGNTDGVLNKEKLESVLEVQIAVAGDLINTAQEGQTPSLGDIWSNEAFLSYSNPSEDMTDLNWARTFNWVHADGSGPVGISTFTYDQNEIDSRIVRARQYTDEKVVAAGAAYYFSAVLS</sequence>
<accession>A0A858RIB3</accession>
<proteinExistence type="predicted"/>